<evidence type="ECO:0000256" key="1">
    <source>
        <dbReference type="SAM" id="Phobius"/>
    </source>
</evidence>
<dbReference type="PANTHER" id="PTHR37841:SF1">
    <property type="entry name" value="DUF3298 DOMAIN-CONTAINING PROTEIN"/>
    <property type="match status" value="1"/>
</dbReference>
<gene>
    <name evidence="2" type="ORF">IAA73_01195</name>
</gene>
<dbReference type="AlphaFoldDB" id="A0A9D9N3C3"/>
<feature type="transmembrane region" description="Helical" evidence="1">
    <location>
        <begin position="43"/>
        <end position="70"/>
    </location>
</feature>
<protein>
    <submittedName>
        <fullName evidence="2">WG repeat-containing protein</fullName>
    </submittedName>
</protein>
<reference evidence="2" key="1">
    <citation type="submission" date="2020-10" db="EMBL/GenBank/DDBJ databases">
        <authorList>
            <person name="Gilroy R."/>
        </authorList>
    </citation>
    <scope>NUCLEOTIDE SEQUENCE</scope>
    <source>
        <strain evidence="2">G3-3990</strain>
    </source>
</reference>
<dbReference type="Proteomes" id="UP000823641">
    <property type="component" value="Unassembled WGS sequence"/>
</dbReference>
<dbReference type="PANTHER" id="PTHR37841">
    <property type="entry name" value="GLR2918 PROTEIN"/>
    <property type="match status" value="1"/>
</dbReference>
<dbReference type="InterPro" id="IPR032774">
    <property type="entry name" value="WG_beta_rep"/>
</dbReference>
<accession>A0A9D9N3C3</accession>
<comment type="caution">
    <text evidence="2">The sequence shown here is derived from an EMBL/GenBank/DDBJ whole genome shotgun (WGS) entry which is preliminary data.</text>
</comment>
<name>A0A9D9N3C3_9BACT</name>
<sequence length="406" mass="46572">MKKTVSFKLFFTVLWRGICQVFRFIGTLFGYKDESTYAKVVWRISATCLTALLALFTFCVLYAFVTDVIIPKWTDFRIQKYAWENTPISNRIVFQQNYWEEESRVYDKVAKKVLLKDVDWVVTSSDNDSLAVFSQVGRRGYLDRFTGEVRIPAVYSKAWVFSEGIAAVEKDGRLLFIDHAGKPVIDKDLEVHHEMSAYVFHDGYCLIKNPTDGKIGLINRKGDWALMPEYLNIRKVDSLWIVEKDNGEEAVLDNGMETILPFAKADYSVTDEAIFATLQDHTICRYNLKGELVDDSYITYVEPITYQTENLYYGTMKKYDEEGNVESEVTDTEPYYTQAVARCRRYQADYGWYGLMSSGGVVITPPAYSSITAVGEDLYLCQDEEGHGILLNGKGKRIADRYKVVE</sequence>
<evidence type="ECO:0000313" key="3">
    <source>
        <dbReference type="Proteomes" id="UP000823641"/>
    </source>
</evidence>
<dbReference type="Pfam" id="PF14903">
    <property type="entry name" value="WG_beta_rep"/>
    <property type="match status" value="1"/>
</dbReference>
<organism evidence="2 3">
    <name type="scientific">Candidatus Gallipaludibacter merdavium</name>
    <dbReference type="NCBI Taxonomy" id="2840839"/>
    <lineage>
        <taxon>Bacteria</taxon>
        <taxon>Pseudomonadati</taxon>
        <taxon>Bacteroidota</taxon>
        <taxon>Bacteroidia</taxon>
        <taxon>Bacteroidales</taxon>
        <taxon>Candidatus Gallipaludibacter</taxon>
    </lineage>
</organism>
<keyword evidence="1" id="KW-0812">Transmembrane</keyword>
<evidence type="ECO:0000313" key="2">
    <source>
        <dbReference type="EMBL" id="MBO8458941.1"/>
    </source>
</evidence>
<dbReference type="EMBL" id="JADIMG010000008">
    <property type="protein sequence ID" value="MBO8458941.1"/>
    <property type="molecule type" value="Genomic_DNA"/>
</dbReference>
<proteinExistence type="predicted"/>
<keyword evidence="1" id="KW-0472">Membrane</keyword>
<reference evidence="2" key="2">
    <citation type="journal article" date="2021" name="PeerJ">
        <title>Extensive microbial diversity within the chicken gut microbiome revealed by metagenomics and culture.</title>
        <authorList>
            <person name="Gilroy R."/>
            <person name="Ravi A."/>
            <person name="Getino M."/>
            <person name="Pursley I."/>
            <person name="Horton D.L."/>
            <person name="Alikhan N.F."/>
            <person name="Baker D."/>
            <person name="Gharbi K."/>
            <person name="Hall N."/>
            <person name="Watson M."/>
            <person name="Adriaenssens E.M."/>
            <person name="Foster-Nyarko E."/>
            <person name="Jarju S."/>
            <person name="Secka A."/>
            <person name="Antonio M."/>
            <person name="Oren A."/>
            <person name="Chaudhuri R.R."/>
            <person name="La Ragione R."/>
            <person name="Hildebrand F."/>
            <person name="Pallen M.J."/>
        </authorList>
    </citation>
    <scope>NUCLEOTIDE SEQUENCE</scope>
    <source>
        <strain evidence="2">G3-3990</strain>
    </source>
</reference>
<keyword evidence="1" id="KW-1133">Transmembrane helix</keyword>